<comment type="caution">
    <text evidence="2">The sequence shown here is derived from an EMBL/GenBank/DDBJ whole genome shotgun (WGS) entry which is preliminary data.</text>
</comment>
<feature type="compositionally biased region" description="Basic and acidic residues" evidence="1">
    <location>
        <begin position="354"/>
        <end position="365"/>
    </location>
</feature>
<reference evidence="2" key="1">
    <citation type="submission" date="2016-03" db="EMBL/GenBank/DDBJ databases">
        <title>Mechanisms controlling the formation of the plant cell surface in tip-growing cells are functionally conserved among land plants.</title>
        <authorList>
            <person name="Honkanen S."/>
            <person name="Jones V.A."/>
            <person name="Morieri G."/>
            <person name="Champion C."/>
            <person name="Hetherington A.J."/>
            <person name="Kelly S."/>
            <person name="Saint-Marcoux D."/>
            <person name="Proust H."/>
            <person name="Prescott H."/>
            <person name="Dolan L."/>
        </authorList>
    </citation>
    <scope>NUCLEOTIDE SEQUENCE [LARGE SCALE GENOMIC DNA]</scope>
    <source>
        <tissue evidence="2">Whole gametophyte</tissue>
    </source>
</reference>
<dbReference type="AlphaFoldDB" id="A0A176WQU1"/>
<dbReference type="InterPro" id="IPR025322">
    <property type="entry name" value="PADRE_dom"/>
</dbReference>
<gene>
    <name evidence="2" type="ORF">AXG93_1587s1340</name>
</gene>
<dbReference type="EMBL" id="LVLJ01000305">
    <property type="protein sequence ID" value="OAE34903.1"/>
    <property type="molecule type" value="Genomic_DNA"/>
</dbReference>
<dbReference type="PANTHER" id="PTHR33148:SF33">
    <property type="entry name" value="DUF4228 DOMAIN PROTEIN"/>
    <property type="match status" value="1"/>
</dbReference>
<dbReference type="Pfam" id="PF14009">
    <property type="entry name" value="PADRE"/>
    <property type="match status" value="1"/>
</dbReference>
<accession>A0A176WQU1</accession>
<organism evidence="2 3">
    <name type="scientific">Marchantia polymorpha subsp. ruderalis</name>
    <dbReference type="NCBI Taxonomy" id="1480154"/>
    <lineage>
        <taxon>Eukaryota</taxon>
        <taxon>Viridiplantae</taxon>
        <taxon>Streptophyta</taxon>
        <taxon>Embryophyta</taxon>
        <taxon>Marchantiophyta</taxon>
        <taxon>Marchantiopsida</taxon>
        <taxon>Marchantiidae</taxon>
        <taxon>Marchantiales</taxon>
        <taxon>Marchantiaceae</taxon>
        <taxon>Marchantia</taxon>
    </lineage>
</organism>
<dbReference type="Proteomes" id="UP000077202">
    <property type="component" value="Unassembled WGS sequence"/>
</dbReference>
<evidence type="ECO:0000256" key="1">
    <source>
        <dbReference type="SAM" id="MobiDB-lite"/>
    </source>
</evidence>
<evidence type="ECO:0000313" key="3">
    <source>
        <dbReference type="Proteomes" id="UP000077202"/>
    </source>
</evidence>
<proteinExistence type="predicted"/>
<keyword evidence="3" id="KW-1185">Reference proteome</keyword>
<dbReference type="PANTHER" id="PTHR33148">
    <property type="entry name" value="PLASTID MOVEMENT IMPAIRED PROTEIN-RELATED"/>
    <property type="match status" value="1"/>
</dbReference>
<evidence type="ECO:0000313" key="2">
    <source>
        <dbReference type="EMBL" id="OAE34903.1"/>
    </source>
</evidence>
<sequence>MGNAVPSRGCRDVDRLDASSSEDEIEDEGANARELKVVTVLKRDGTVLEFKKELSVSKLLKSFPGHFVCNSEELGSGAKARMLCPKARLALGKVYLLLPQQQKARRRSCSKINPVLALACPERLNSQQSSAAAAAASGYQRLGADDEPRSESIKLVMTKQQLAKMMADGSILMAAGNKEAAAQLMSVRANSPELSYSSMRLFNHPVVQSTNKSGSFRRNWSPALDSIIEVPSQQTRPPIDRESGSLTLHTIELVAGARGHRYTDASDWMPENDLPRSEKKSTTPMAAGESLKGVVPSSFVVLHVQETSPFVVYMGENGIGSSDLSLKLKQSHVNESMAAESGFTVVRSERMSEIDGFRRPSRLEESSYSVNNVKRDRA</sequence>
<protein>
    <submittedName>
        <fullName evidence="2">Uncharacterized protein</fullName>
    </submittedName>
</protein>
<feature type="region of interest" description="Disordered" evidence="1">
    <location>
        <begin position="264"/>
        <end position="286"/>
    </location>
</feature>
<feature type="region of interest" description="Disordered" evidence="1">
    <location>
        <begin position="354"/>
        <end position="378"/>
    </location>
</feature>
<feature type="region of interest" description="Disordered" evidence="1">
    <location>
        <begin position="1"/>
        <end position="27"/>
    </location>
</feature>
<name>A0A176WQU1_MARPO</name>